<comment type="caution">
    <text evidence="1">The sequence shown here is derived from an EMBL/GenBank/DDBJ whole genome shotgun (WGS) entry which is preliminary data.</text>
</comment>
<reference evidence="1 2" key="1">
    <citation type="submission" date="2019-02" db="EMBL/GenBank/DDBJ databases">
        <title>Genome sequence of the sea-ice species Brumimicrobium glaciale.</title>
        <authorList>
            <person name="Bowman J.P."/>
        </authorList>
    </citation>
    <scope>NUCLEOTIDE SEQUENCE [LARGE SCALE GENOMIC DNA]</scope>
    <source>
        <strain evidence="1 2">IC156</strain>
    </source>
</reference>
<dbReference type="PIRSF" id="PIRSF015268">
    <property type="entry name" value="Virulence_RhuM"/>
    <property type="match status" value="1"/>
</dbReference>
<sequence>MEQSINTSNDFLLYANEKGEVKVDVLLKDESIWLTLSQMAELFNIDKSGISRHIKNIYDTRELEEGVVVAKIATTTQHGAIPGKTQTKLVNYYNLDMIISVGYRVNSIRGTHFRIWATKQLKELIIKGFVLNNEKLKNPDNPFGKDYFDELLEQIRDIRSSEKRFYRKITDIYALAIDYEPKANETNEFFKIVQNKLIFAATGNTAAEVIEERANTKMNNMGLTTWRGGKVRKEDVTISKNYLSKEELDTLNRIVTMYLDYAEFQAKNHKQMFMKDWREKLDAFLQFNNQEILQNSGRISKIIADELAKEKYDEYHQNRLKKEADKLEDIDRAIKNINQ</sequence>
<proteinExistence type="predicted"/>
<dbReference type="PANTHER" id="PTHR35810:SF1">
    <property type="entry name" value="CYTOPLASMIC PROTEIN"/>
    <property type="match status" value="1"/>
</dbReference>
<dbReference type="EMBL" id="SETE01000008">
    <property type="protein sequence ID" value="RYM31488.1"/>
    <property type="molecule type" value="Genomic_DNA"/>
</dbReference>
<dbReference type="AlphaFoldDB" id="A0A4Q4KFJ4"/>
<evidence type="ECO:0000313" key="2">
    <source>
        <dbReference type="Proteomes" id="UP000293952"/>
    </source>
</evidence>
<gene>
    <name evidence="1" type="ORF">ERX46_16410</name>
</gene>
<name>A0A4Q4KFJ4_9FLAO</name>
<keyword evidence="2" id="KW-1185">Reference proteome</keyword>
<dbReference type="Proteomes" id="UP000293952">
    <property type="component" value="Unassembled WGS sequence"/>
</dbReference>
<dbReference type="OrthoDB" id="9802752at2"/>
<protein>
    <submittedName>
        <fullName evidence="1">Cell filamentation protein Fic</fullName>
    </submittedName>
</protein>
<dbReference type="Pfam" id="PF13310">
    <property type="entry name" value="Virulence_RhuM"/>
    <property type="match status" value="1"/>
</dbReference>
<dbReference type="PANTHER" id="PTHR35810">
    <property type="entry name" value="CYTOPLASMIC PROTEIN-RELATED"/>
    <property type="match status" value="1"/>
</dbReference>
<organism evidence="1 2">
    <name type="scientific">Brumimicrobium glaciale</name>
    <dbReference type="NCBI Taxonomy" id="200475"/>
    <lineage>
        <taxon>Bacteria</taxon>
        <taxon>Pseudomonadati</taxon>
        <taxon>Bacteroidota</taxon>
        <taxon>Flavobacteriia</taxon>
        <taxon>Flavobacteriales</taxon>
        <taxon>Crocinitomicaceae</taxon>
        <taxon>Brumimicrobium</taxon>
    </lineage>
</organism>
<dbReference type="InterPro" id="IPR011204">
    <property type="entry name" value="Virulence_RhuM-like"/>
</dbReference>
<accession>A0A4Q4KFJ4</accession>
<evidence type="ECO:0000313" key="1">
    <source>
        <dbReference type="EMBL" id="RYM31488.1"/>
    </source>
</evidence>
<dbReference type="RefSeq" id="WP_130094952.1">
    <property type="nucleotide sequence ID" value="NZ_SETE01000008.1"/>
</dbReference>